<sequence length="511" mass="57420">MTNLNEPKRHSRSVRRLGMIASGLALALIVLWAARVLAPARIAFVRTLGLPDSLPGCHALADSLREGLMNCRNTVALKLAALSDPARIPVSEIRPFDTEALASAIHGERIGIDGSSDWMQTLKKSLRRGFGKTNDLTLTFRKDAPDTAQCTVFLGESIMTADRFPLGRWPVFFEEIGTAVWTALDPAVALMDHYDPCPADDYMEKINRMRLYESADDAGLLNASGCSDPRSDLVSGIVCESFGYAIQDTAALSAAAVRYRRLAGSDRRLAETLGSRIDRIGTYVASLEAPGRDDAFVESFLNEQIRLPDSCRQLILVYNDRPDRVSCVFRRYEKKNGQWRETAYPLRSNVGRAGIAPYGEKREGDGRTPSGAYPMGFAFGYERDIDLSWPFVVVSKQHYWISDPEDPLYNQMTQQTPRTDNFEYLRRDDEVYRYAAVVEYNMRPIEKYKGSAIFFHIESGFDRGTAGCISVTRRKTVEVLQWFDPQKVPYMLIVTKPQALQNPGSRSFDYH</sequence>
<dbReference type="GeneID" id="82890351"/>
<reference evidence="2" key="1">
    <citation type="journal article" date="2022" name="Cell">
        <title>Design, construction, and in vivo augmentation of a complex gut microbiome.</title>
        <authorList>
            <person name="Cheng A.G."/>
            <person name="Ho P.Y."/>
            <person name="Aranda-Diaz A."/>
            <person name="Jain S."/>
            <person name="Yu F.B."/>
            <person name="Meng X."/>
            <person name="Wang M."/>
            <person name="Iakiviak M."/>
            <person name="Nagashima K."/>
            <person name="Zhao A."/>
            <person name="Murugkar P."/>
            <person name="Patil A."/>
            <person name="Atabakhsh K."/>
            <person name="Weakley A."/>
            <person name="Yan J."/>
            <person name="Brumbaugh A.R."/>
            <person name="Higginbottom S."/>
            <person name="Dimas A."/>
            <person name="Shiver A.L."/>
            <person name="Deutschbauer A."/>
            <person name="Neff N."/>
            <person name="Sonnenburg J.L."/>
            <person name="Huang K.C."/>
            <person name="Fischbach M.A."/>
        </authorList>
    </citation>
    <scope>NUCLEOTIDE SEQUENCE</scope>
    <source>
        <strain evidence="2">AP11</strain>
    </source>
</reference>
<dbReference type="RefSeq" id="WP_019245138.1">
    <property type="nucleotide sequence ID" value="NZ_CAPH01000006.1"/>
</dbReference>
<dbReference type="Pfam" id="PF03734">
    <property type="entry name" value="YkuD"/>
    <property type="match status" value="1"/>
</dbReference>
<evidence type="ECO:0000259" key="1">
    <source>
        <dbReference type="Pfam" id="PF03734"/>
    </source>
</evidence>
<evidence type="ECO:0000313" key="3">
    <source>
        <dbReference type="Proteomes" id="UP001059295"/>
    </source>
</evidence>
<name>A0ABY5UZS8_9BACT</name>
<dbReference type="EMBL" id="CP102294">
    <property type="protein sequence ID" value="UWN57461.1"/>
    <property type="molecule type" value="Genomic_DNA"/>
</dbReference>
<feature type="domain" description="L,D-TPase catalytic" evidence="1">
    <location>
        <begin position="348"/>
        <end position="485"/>
    </location>
</feature>
<protein>
    <submittedName>
        <fullName evidence="2">L,D-transpeptidase family protein</fullName>
    </submittedName>
</protein>
<dbReference type="PANTHER" id="PTHR38589:SF1">
    <property type="entry name" value="BLR0621 PROTEIN"/>
    <property type="match status" value="1"/>
</dbReference>
<dbReference type="Proteomes" id="UP001059295">
    <property type="component" value="Chromosome"/>
</dbReference>
<gene>
    <name evidence="2" type="ORF">NQ491_01415</name>
</gene>
<proteinExistence type="predicted"/>
<dbReference type="PANTHER" id="PTHR38589">
    <property type="entry name" value="BLR0621 PROTEIN"/>
    <property type="match status" value="1"/>
</dbReference>
<accession>A0ABY5UZS8</accession>
<organism evidence="2 3">
    <name type="scientific">Alistipes ihumii AP11</name>
    <dbReference type="NCBI Taxonomy" id="1211813"/>
    <lineage>
        <taxon>Bacteria</taxon>
        <taxon>Pseudomonadati</taxon>
        <taxon>Bacteroidota</taxon>
        <taxon>Bacteroidia</taxon>
        <taxon>Bacteroidales</taxon>
        <taxon>Rikenellaceae</taxon>
        <taxon>Alistipes</taxon>
    </lineage>
</organism>
<dbReference type="InterPro" id="IPR005490">
    <property type="entry name" value="LD_TPept_cat_dom"/>
</dbReference>
<keyword evidence="3" id="KW-1185">Reference proteome</keyword>
<evidence type="ECO:0000313" key="2">
    <source>
        <dbReference type="EMBL" id="UWN57461.1"/>
    </source>
</evidence>